<dbReference type="Proteomes" id="UP001582793">
    <property type="component" value="Unassembled WGS sequence"/>
</dbReference>
<evidence type="ECO:0000259" key="1">
    <source>
        <dbReference type="PROSITE" id="PS51186"/>
    </source>
</evidence>
<dbReference type="InterPro" id="IPR016181">
    <property type="entry name" value="Acyl_CoA_acyltransferase"/>
</dbReference>
<dbReference type="PANTHER" id="PTHR43441">
    <property type="entry name" value="RIBOSOMAL-PROTEIN-SERINE ACETYLTRANSFERASE"/>
    <property type="match status" value="1"/>
</dbReference>
<dbReference type="SUPFAM" id="SSF55729">
    <property type="entry name" value="Acyl-CoA N-acyltransferases (Nat)"/>
    <property type="match status" value="2"/>
</dbReference>
<dbReference type="RefSeq" id="WP_375736781.1">
    <property type="nucleotide sequence ID" value="NZ_JBCGDC010000172.1"/>
</dbReference>
<dbReference type="Gene3D" id="3.40.630.30">
    <property type="match status" value="2"/>
</dbReference>
<dbReference type="InterPro" id="IPR000182">
    <property type="entry name" value="GNAT_dom"/>
</dbReference>
<dbReference type="PANTHER" id="PTHR43441:SF10">
    <property type="entry name" value="ACETYLTRANSFERASE"/>
    <property type="match status" value="1"/>
</dbReference>
<gene>
    <name evidence="2" type="ORF">AAFH96_32770</name>
</gene>
<accession>A0ABV5D3I1</accession>
<dbReference type="EMBL" id="JBCGDC010000172">
    <property type="protein sequence ID" value="MFB6397831.1"/>
    <property type="molecule type" value="Genomic_DNA"/>
</dbReference>
<sequence length="388" mass="41065">MAPVEPPTITEAGLTLRPWRPDDVDAVLRACQDPAISRWTTVPSPYLPEHAVGFVAEHAPAGWAAGTRAPFAVCDAATGELLGSCGLVSLDRAGGQGEIGYWTAPWARGRGVAVRATRIVARWAFESVGLRRLVWRAEVGNHASRLVALRAGFAMEGILRRDAPAGAGETDSWIGSLLPDDPIPAPGREPARPGSVEARRAAVFAGDQPTMTADAPGGRIRLRRPGPADVDRIAATCRDDAAIRWTSVPDPYHRRDAEHFLADAEQRWARGAGAVFAIAGPAGTFDGSMALRLSAADPAVADVGFLISPAARNRGYASAALAVVCAWAFDALIVHRVEWRAHVGNTASRRVAEKAGFTVEGVTRGGLAHRGARVDVWVGALLVDDRST</sequence>
<proteinExistence type="predicted"/>
<evidence type="ECO:0000313" key="3">
    <source>
        <dbReference type="Proteomes" id="UP001582793"/>
    </source>
</evidence>
<organism evidence="2 3">
    <name type="scientific">Polymorphospora lycopeni</name>
    <dbReference type="NCBI Taxonomy" id="3140240"/>
    <lineage>
        <taxon>Bacteria</taxon>
        <taxon>Bacillati</taxon>
        <taxon>Actinomycetota</taxon>
        <taxon>Actinomycetes</taxon>
        <taxon>Micromonosporales</taxon>
        <taxon>Micromonosporaceae</taxon>
        <taxon>Polymorphospora</taxon>
    </lineage>
</organism>
<feature type="domain" description="N-acetyltransferase" evidence="1">
    <location>
        <begin position="220"/>
        <end position="383"/>
    </location>
</feature>
<dbReference type="Pfam" id="PF13302">
    <property type="entry name" value="Acetyltransf_3"/>
    <property type="match status" value="2"/>
</dbReference>
<evidence type="ECO:0000313" key="2">
    <source>
        <dbReference type="EMBL" id="MFB6397831.1"/>
    </source>
</evidence>
<dbReference type="PROSITE" id="PS51186">
    <property type="entry name" value="GNAT"/>
    <property type="match status" value="2"/>
</dbReference>
<name>A0ABV5D3I1_9ACTN</name>
<keyword evidence="3" id="KW-1185">Reference proteome</keyword>
<reference evidence="2 3" key="1">
    <citation type="submission" date="2024-04" db="EMBL/GenBank/DDBJ databases">
        <title>Polymorphospora sp. isolated from Baiyangdian Lake in Xiong'an New Area.</title>
        <authorList>
            <person name="Zhang X."/>
            <person name="Liu J."/>
        </authorList>
    </citation>
    <scope>NUCLEOTIDE SEQUENCE [LARGE SCALE GENOMIC DNA]</scope>
    <source>
        <strain evidence="2 3">2-325</strain>
    </source>
</reference>
<protein>
    <submittedName>
        <fullName evidence="2">GNAT family N-acetyltransferase</fullName>
    </submittedName>
</protein>
<dbReference type="InterPro" id="IPR051908">
    <property type="entry name" value="Ribosomal_N-acetyltransferase"/>
</dbReference>
<feature type="domain" description="N-acetyltransferase" evidence="1">
    <location>
        <begin position="14"/>
        <end position="184"/>
    </location>
</feature>
<comment type="caution">
    <text evidence="2">The sequence shown here is derived from an EMBL/GenBank/DDBJ whole genome shotgun (WGS) entry which is preliminary data.</text>
</comment>